<organism evidence="1">
    <name type="scientific">Arundo donax</name>
    <name type="common">Giant reed</name>
    <name type="synonym">Donax arundinaceus</name>
    <dbReference type="NCBI Taxonomy" id="35708"/>
    <lineage>
        <taxon>Eukaryota</taxon>
        <taxon>Viridiplantae</taxon>
        <taxon>Streptophyta</taxon>
        <taxon>Embryophyta</taxon>
        <taxon>Tracheophyta</taxon>
        <taxon>Spermatophyta</taxon>
        <taxon>Magnoliopsida</taxon>
        <taxon>Liliopsida</taxon>
        <taxon>Poales</taxon>
        <taxon>Poaceae</taxon>
        <taxon>PACMAD clade</taxon>
        <taxon>Arundinoideae</taxon>
        <taxon>Arundineae</taxon>
        <taxon>Arundo</taxon>
    </lineage>
</organism>
<reference evidence="1" key="1">
    <citation type="submission" date="2014-09" db="EMBL/GenBank/DDBJ databases">
        <authorList>
            <person name="Magalhaes I.L.F."/>
            <person name="Oliveira U."/>
            <person name="Santos F.R."/>
            <person name="Vidigal T.H.D.A."/>
            <person name="Brescovit A.D."/>
            <person name="Santos A.J."/>
        </authorList>
    </citation>
    <scope>NUCLEOTIDE SEQUENCE</scope>
    <source>
        <tissue evidence="1">Shoot tissue taken approximately 20 cm above the soil surface</tissue>
    </source>
</reference>
<sequence length="137" mass="15240">MQNSPESTIRSCSKQNLCVISHLQVISLHMFVHVILDSQLVIFNNDPAPIGIASTYIKPLADPGPATLGACPCSRTMAVRGKSIRWCLPEMDRSNSILFRLDSIESLGPPLYKAKHFLKQYVRPMSSLMLLLQGLLF</sequence>
<dbReference type="EMBL" id="GBRH01281238">
    <property type="protein sequence ID" value="JAD16657.1"/>
    <property type="molecule type" value="Transcribed_RNA"/>
</dbReference>
<protein>
    <submittedName>
        <fullName evidence="1">Uncharacterized protein</fullName>
    </submittedName>
</protein>
<name>A0A0A8XY96_ARUDO</name>
<dbReference type="AlphaFoldDB" id="A0A0A8XY96"/>
<accession>A0A0A8XY96</accession>
<reference evidence="1" key="2">
    <citation type="journal article" date="2015" name="Data Brief">
        <title>Shoot transcriptome of the giant reed, Arundo donax.</title>
        <authorList>
            <person name="Barrero R.A."/>
            <person name="Guerrero F.D."/>
            <person name="Moolhuijzen P."/>
            <person name="Goolsby J.A."/>
            <person name="Tidwell J."/>
            <person name="Bellgard S.E."/>
            <person name="Bellgard M.I."/>
        </authorList>
    </citation>
    <scope>NUCLEOTIDE SEQUENCE</scope>
    <source>
        <tissue evidence="1">Shoot tissue taken approximately 20 cm above the soil surface</tissue>
    </source>
</reference>
<evidence type="ECO:0000313" key="1">
    <source>
        <dbReference type="EMBL" id="JAD16657.1"/>
    </source>
</evidence>
<proteinExistence type="predicted"/>